<sequence>MKTNIFIDDSGQLHIKYPKKHMFIYGGFWAPENEVSKINTYYSIIKMQLFKSKKEVKGSNMSPKIKKRIINRICKKFPQGFHPIFICVNVDNLDRLNFNNKRSVQLFKNYLIRRLIEIAILDQRRYGYYSRDTDIFIDNQSKTQLGFFDSLEPYLNKYFHDRYASRTYIKNSANFKAKFLDSKASNLIQIADILANSKYQYYTGKFDTFKIIMSAKKVKDPLKLP</sequence>
<dbReference type="OrthoDB" id="3199559at2"/>
<dbReference type="HOGENOM" id="CLU_1198280_0_0_9"/>
<evidence type="ECO:0000313" key="1">
    <source>
        <dbReference type="EMBL" id="KJY49441.1"/>
    </source>
</evidence>
<evidence type="ECO:0000313" key="2">
    <source>
        <dbReference type="Proteomes" id="UP000033695"/>
    </source>
</evidence>
<proteinExistence type="predicted"/>
<dbReference type="RefSeq" id="WP_045922370.1">
    <property type="nucleotide sequence ID" value="NZ_JBHTHW010000001.1"/>
</dbReference>
<dbReference type="Pfam" id="PF12686">
    <property type="entry name" value="DUF3800"/>
    <property type="match status" value="1"/>
</dbReference>
<reference evidence="1 2" key="1">
    <citation type="submission" date="2014-12" db="EMBL/GenBank/DDBJ databases">
        <title>Comparative genomics of the lactic acid bacteria isolated from the honey bee gut.</title>
        <authorList>
            <person name="Ellegaard K.M."/>
            <person name="Tamarit D."/>
            <person name="Javelind E."/>
            <person name="Olofsson T."/>
            <person name="Andersson S.G."/>
            <person name="Vasquez A."/>
        </authorList>
    </citation>
    <scope>NUCLEOTIDE SEQUENCE [LARGE SCALE GENOMIC DNA]</scope>
    <source>
        <strain evidence="1 2">Hon2</strain>
    </source>
</reference>
<dbReference type="InterPro" id="IPR024524">
    <property type="entry name" value="DUF3800"/>
</dbReference>
<evidence type="ECO:0008006" key="3">
    <source>
        <dbReference type="Google" id="ProtNLM"/>
    </source>
</evidence>
<dbReference type="Proteomes" id="UP000033695">
    <property type="component" value="Unassembled WGS sequence"/>
</dbReference>
<dbReference type="AlphaFoldDB" id="A0A0F4KW63"/>
<gene>
    <name evidence="1" type="ORF">JG29_04940</name>
</gene>
<dbReference type="EMBL" id="JXBZ01000004">
    <property type="protein sequence ID" value="KJY49441.1"/>
    <property type="molecule type" value="Genomic_DNA"/>
</dbReference>
<dbReference type="PATRIC" id="fig|1218508.4.peg.506"/>
<name>A0A0F4KW63_9LACO</name>
<comment type="caution">
    <text evidence="1">The sequence shown here is derived from an EMBL/GenBank/DDBJ whole genome shotgun (WGS) entry which is preliminary data.</text>
</comment>
<protein>
    <recommendedName>
        <fullName evidence="3">DUF3800 domain-containing protein</fullName>
    </recommendedName>
</protein>
<keyword evidence="2" id="KW-1185">Reference proteome</keyword>
<accession>A0A0F4KW63</accession>
<organism evidence="1 2">
    <name type="scientific">Bombilactobacillus mellis</name>
    <dbReference type="NCBI Taxonomy" id="1218508"/>
    <lineage>
        <taxon>Bacteria</taxon>
        <taxon>Bacillati</taxon>
        <taxon>Bacillota</taxon>
        <taxon>Bacilli</taxon>
        <taxon>Lactobacillales</taxon>
        <taxon>Lactobacillaceae</taxon>
        <taxon>Bombilactobacillus</taxon>
    </lineage>
</organism>